<evidence type="ECO:0000313" key="5">
    <source>
        <dbReference type="EMBL" id="GGE78158.1"/>
    </source>
</evidence>
<dbReference type="RefSeq" id="WP_188389253.1">
    <property type="nucleotide sequence ID" value="NZ_BMFK01000002.1"/>
</dbReference>
<accession>A0A917AV30</accession>
<dbReference type="InterPro" id="IPR056818">
    <property type="entry name" value="GlmU/GlgC-like_hexapep"/>
</dbReference>
<evidence type="ECO:0000259" key="4">
    <source>
        <dbReference type="Pfam" id="PF24894"/>
    </source>
</evidence>
<evidence type="ECO:0000259" key="3">
    <source>
        <dbReference type="Pfam" id="PF00483"/>
    </source>
</evidence>
<dbReference type="InterPro" id="IPR005835">
    <property type="entry name" value="NTP_transferase_dom"/>
</dbReference>
<dbReference type="EMBL" id="BMFK01000002">
    <property type="protein sequence ID" value="GGE78158.1"/>
    <property type="molecule type" value="Genomic_DNA"/>
</dbReference>
<dbReference type="SUPFAM" id="SSF51161">
    <property type="entry name" value="Trimeric LpxA-like enzymes"/>
    <property type="match status" value="1"/>
</dbReference>
<sequence length="339" mass="38618">MNQQMLGIIDATAYEPSLDELIRHRSLAALPFGGRYRLIDFMLSNFVNSNIHSVAVFPCNPTRSLLDHVGSGKQWDLDRKRHGLFLFPPSGKEEEFASKEFFQRHMEYLLRSTQKYVVVANSHVVGTIDFRRVLQRHLEAGADITELCYEGELLGMYVIERELLLHLFCAYEHAPADTLITFIRTCQDNLRKHIYEVPGYLMKIDSLTGYYRHSMSLLRPEIWKQVFTKEYPIYTKAKDEPPTKYASDAKVQNAMIANGSIIEGNIDSSLLFRSVKVGKGTIIRNSIIMQKSQIGDNCILDGVIIDKDVKIEDGTIITGTKQYPYVIRKGTVQGALMKS</sequence>
<dbReference type="Gene3D" id="3.90.550.10">
    <property type="entry name" value="Spore Coat Polysaccharide Biosynthesis Protein SpsA, Chain A"/>
    <property type="match status" value="1"/>
</dbReference>
<dbReference type="Gene3D" id="2.160.10.10">
    <property type="entry name" value="Hexapeptide repeat proteins"/>
    <property type="match status" value="1"/>
</dbReference>
<feature type="domain" description="Nucleotidyl transferase" evidence="3">
    <location>
        <begin position="24"/>
        <end position="148"/>
    </location>
</feature>
<evidence type="ECO:0000313" key="6">
    <source>
        <dbReference type="Proteomes" id="UP000605259"/>
    </source>
</evidence>
<dbReference type="InterPro" id="IPR011004">
    <property type="entry name" value="Trimer_LpxA-like_sf"/>
</dbReference>
<dbReference type="GO" id="GO:0005978">
    <property type="term" value="P:glycogen biosynthetic process"/>
    <property type="evidence" value="ECO:0007669"/>
    <property type="project" value="UniProtKB-KW"/>
</dbReference>
<protein>
    <submittedName>
        <fullName evidence="5">Glucose-1-phosphate adenylyltransferase</fullName>
    </submittedName>
</protein>
<keyword evidence="5" id="KW-0808">Transferase</keyword>
<dbReference type="CDD" id="cd02508">
    <property type="entry name" value="ADP_Glucose_PP"/>
    <property type="match status" value="1"/>
</dbReference>
<keyword evidence="2" id="KW-0320">Glycogen biosynthesis</keyword>
<dbReference type="InterPro" id="IPR011831">
    <property type="entry name" value="ADP-Glc_PPase"/>
</dbReference>
<dbReference type="InterPro" id="IPR029044">
    <property type="entry name" value="Nucleotide-diphossugar_trans"/>
</dbReference>
<dbReference type="PANTHER" id="PTHR43523:SF6">
    <property type="entry name" value="GLYCOGEN BIOSYNTHESIS PROTEIN GLGD"/>
    <property type="match status" value="1"/>
</dbReference>
<organism evidence="5 6">
    <name type="scientific">Priestia taiwanensis</name>
    <dbReference type="NCBI Taxonomy" id="1347902"/>
    <lineage>
        <taxon>Bacteria</taxon>
        <taxon>Bacillati</taxon>
        <taxon>Bacillota</taxon>
        <taxon>Bacilli</taxon>
        <taxon>Bacillales</taxon>
        <taxon>Bacillaceae</taxon>
        <taxon>Priestia</taxon>
    </lineage>
</organism>
<gene>
    <name evidence="5" type="primary">glgD</name>
    <name evidence="5" type="ORF">GCM10007140_29760</name>
</gene>
<dbReference type="Pfam" id="PF00483">
    <property type="entry name" value="NTP_transferase"/>
    <property type="match status" value="1"/>
</dbReference>
<name>A0A917AV30_9BACI</name>
<dbReference type="PANTHER" id="PTHR43523">
    <property type="entry name" value="GLUCOSE-1-PHOSPHATE ADENYLYLTRANSFERASE-RELATED"/>
    <property type="match status" value="1"/>
</dbReference>
<dbReference type="SUPFAM" id="SSF53448">
    <property type="entry name" value="Nucleotide-diphospho-sugar transferases"/>
    <property type="match status" value="1"/>
</dbReference>
<dbReference type="GO" id="GO:0008878">
    <property type="term" value="F:glucose-1-phosphate adenylyltransferase activity"/>
    <property type="evidence" value="ECO:0007669"/>
    <property type="project" value="InterPro"/>
</dbReference>
<comment type="similarity">
    <text evidence="1">Belongs to the bacterial/plant glucose-1-phosphate adenylyltransferase family.</text>
</comment>
<dbReference type="Proteomes" id="UP000605259">
    <property type="component" value="Unassembled WGS sequence"/>
</dbReference>
<evidence type="ECO:0000256" key="2">
    <source>
        <dbReference type="ARBA" id="ARBA00023056"/>
    </source>
</evidence>
<feature type="domain" description="Glucose-1-phosphate adenylyltransferase/Bifunctional protein GlmU-like C-terminal hexapeptide" evidence="4">
    <location>
        <begin position="247"/>
        <end position="317"/>
    </location>
</feature>
<comment type="caution">
    <text evidence="5">The sequence shown here is derived from an EMBL/GenBank/DDBJ whole genome shotgun (WGS) entry which is preliminary data.</text>
</comment>
<dbReference type="Pfam" id="PF24894">
    <property type="entry name" value="Hexapep_GlmU"/>
    <property type="match status" value="1"/>
</dbReference>
<proteinExistence type="inferred from homology"/>
<evidence type="ECO:0000256" key="1">
    <source>
        <dbReference type="ARBA" id="ARBA00010443"/>
    </source>
</evidence>
<dbReference type="AlphaFoldDB" id="A0A917AV30"/>
<dbReference type="CDD" id="cd04651">
    <property type="entry name" value="LbH_G1P_AT_C"/>
    <property type="match status" value="1"/>
</dbReference>
<keyword evidence="6" id="KW-1185">Reference proteome</keyword>
<reference evidence="5" key="1">
    <citation type="journal article" date="2014" name="Int. J. Syst. Evol. Microbiol.">
        <title>Complete genome sequence of Corynebacterium casei LMG S-19264T (=DSM 44701T), isolated from a smear-ripened cheese.</title>
        <authorList>
            <consortium name="US DOE Joint Genome Institute (JGI-PGF)"/>
            <person name="Walter F."/>
            <person name="Albersmeier A."/>
            <person name="Kalinowski J."/>
            <person name="Ruckert C."/>
        </authorList>
    </citation>
    <scope>NUCLEOTIDE SEQUENCE</scope>
    <source>
        <strain evidence="5">CGMCC 1.12698</strain>
    </source>
</reference>
<reference evidence="5" key="2">
    <citation type="submission" date="2020-09" db="EMBL/GenBank/DDBJ databases">
        <authorList>
            <person name="Sun Q."/>
            <person name="Zhou Y."/>
        </authorList>
    </citation>
    <scope>NUCLEOTIDE SEQUENCE</scope>
    <source>
        <strain evidence="5">CGMCC 1.12698</strain>
    </source>
</reference>
<keyword evidence="5" id="KW-0548">Nucleotidyltransferase</keyword>